<keyword evidence="3" id="KW-1185">Reference proteome</keyword>
<evidence type="ECO:0000313" key="2">
    <source>
        <dbReference type="EMBL" id="MEE6305551.1"/>
    </source>
</evidence>
<dbReference type="Pfam" id="PF19054">
    <property type="entry name" value="DUF5753"/>
    <property type="match status" value="1"/>
</dbReference>
<comment type="caution">
    <text evidence="2">The sequence shown here is derived from an EMBL/GenBank/DDBJ whole genome shotgun (WGS) entry which is preliminary data.</text>
</comment>
<dbReference type="InterPro" id="IPR010982">
    <property type="entry name" value="Lambda_DNA-bd_dom_sf"/>
</dbReference>
<dbReference type="SUPFAM" id="SSF47413">
    <property type="entry name" value="lambda repressor-like DNA-binding domains"/>
    <property type="match status" value="1"/>
</dbReference>
<dbReference type="InterPro" id="IPR001387">
    <property type="entry name" value="Cro/C1-type_HTH"/>
</dbReference>
<reference evidence="2 3" key="1">
    <citation type="submission" date="2024-01" db="EMBL/GenBank/DDBJ databases">
        <title>Genome insights into Plantactinospora veratri sp. nov.</title>
        <authorList>
            <person name="Wang L."/>
        </authorList>
    </citation>
    <scope>NUCLEOTIDE SEQUENCE [LARGE SCALE GENOMIC DNA]</scope>
    <source>
        <strain evidence="2 3">NEAU-FHS4</strain>
    </source>
</reference>
<dbReference type="InterPro" id="IPR043917">
    <property type="entry name" value="DUF5753"/>
</dbReference>
<protein>
    <submittedName>
        <fullName evidence="2">Helix-turn-helix transcriptional regulator</fullName>
    </submittedName>
</protein>
<dbReference type="Proteomes" id="UP001339911">
    <property type="component" value="Unassembled WGS sequence"/>
</dbReference>
<dbReference type="RefSeq" id="WP_331205929.1">
    <property type="nucleotide sequence ID" value="NZ_JAZGQL010000001.1"/>
</dbReference>
<gene>
    <name evidence="2" type="ORF">V1634_01720</name>
</gene>
<evidence type="ECO:0000259" key="1">
    <source>
        <dbReference type="PROSITE" id="PS50943"/>
    </source>
</evidence>
<dbReference type="Pfam" id="PF13560">
    <property type="entry name" value="HTH_31"/>
    <property type="match status" value="1"/>
</dbReference>
<feature type="domain" description="HTH cro/C1-type" evidence="1">
    <location>
        <begin position="18"/>
        <end position="76"/>
    </location>
</feature>
<sequence>MDESEDPAVQARRLRSVLRTARSQAGLTQKEVAVALDWSVSKFVRIENGETGISTNDLKALLSHYGVTDETEVDALVKLARMSRRQLLTPYRDILPRSFINYLGLEATASVLRTYESSVIPGLLQTEEYATAVICGARGLPAPDSAAERMVQVRLERQESLDRLERKFSFIIDEAALHRRVGRSRRLMRRQFDRLRTVAERPNVTLRIVPFNVGEYIGMGTPFVYLEFPGPGDDDLVHLENSHGGSVIRDSLDDTRRLLEIFLMLEDVAAPADQLGAFLEQTWAGMTDV</sequence>
<proteinExistence type="predicted"/>
<accession>A0ABU7S6F9</accession>
<evidence type="ECO:0000313" key="3">
    <source>
        <dbReference type="Proteomes" id="UP001339911"/>
    </source>
</evidence>
<dbReference type="EMBL" id="JAZGQL010000001">
    <property type="protein sequence ID" value="MEE6305551.1"/>
    <property type="molecule type" value="Genomic_DNA"/>
</dbReference>
<dbReference type="PROSITE" id="PS50943">
    <property type="entry name" value="HTH_CROC1"/>
    <property type="match status" value="1"/>
</dbReference>
<dbReference type="CDD" id="cd00093">
    <property type="entry name" value="HTH_XRE"/>
    <property type="match status" value="1"/>
</dbReference>
<dbReference type="SMART" id="SM00530">
    <property type="entry name" value="HTH_XRE"/>
    <property type="match status" value="1"/>
</dbReference>
<dbReference type="Gene3D" id="1.10.260.40">
    <property type="entry name" value="lambda repressor-like DNA-binding domains"/>
    <property type="match status" value="1"/>
</dbReference>
<name>A0ABU7S6F9_9ACTN</name>
<organism evidence="2 3">
    <name type="scientific">Plantactinospora veratri</name>
    <dbReference type="NCBI Taxonomy" id="1436122"/>
    <lineage>
        <taxon>Bacteria</taxon>
        <taxon>Bacillati</taxon>
        <taxon>Actinomycetota</taxon>
        <taxon>Actinomycetes</taxon>
        <taxon>Micromonosporales</taxon>
        <taxon>Micromonosporaceae</taxon>
        <taxon>Plantactinospora</taxon>
    </lineage>
</organism>